<dbReference type="RefSeq" id="WP_220609816.1">
    <property type="nucleotide sequence ID" value="NZ_CP080598.1"/>
</dbReference>
<reference evidence="8 9" key="1">
    <citation type="journal article" date="2022" name="J. Am. Chem. Soc.">
        <title>Biosynthesis of Guanitoxin Enables Global Environmental Detection in Freshwater Cyanobacteria.</title>
        <authorList>
            <person name="Lima S.T."/>
            <person name="Fallon T.R."/>
            <person name="Cordoza J.L."/>
            <person name="Chekan J.R."/>
            <person name="Delbaje E."/>
            <person name="Hopiavuori A.R."/>
            <person name="Alvarenga D.O."/>
            <person name="Wood S.M."/>
            <person name="Luhavaya H."/>
            <person name="Baumgartner J.T."/>
            <person name="Dorr F.A."/>
            <person name="Etchegaray A."/>
            <person name="Pinto E."/>
            <person name="McKinnie S.M.K."/>
            <person name="Fiore M.F."/>
            <person name="Moore B.S."/>
        </authorList>
    </citation>
    <scope>NUCLEOTIDE SEQUENCE [LARGE SCALE GENOMIC DNA]</scope>
    <source>
        <strain evidence="8 9">ITEP-024</strain>
    </source>
</reference>
<evidence type="ECO:0000256" key="6">
    <source>
        <dbReference type="RuleBase" id="RU000416"/>
    </source>
</evidence>
<sequence>MFNTIKFIDLFAGIGGMRLGLEQACKSLGIKPECVLTSEIKASAIQVYQDNFQEEKSWVDITGISTQQIPDFDILLAGFPCQPFSSAGTRQGFLDTRGTLFFEIERILKDKSPFGFLLENVEGLVQHDQGKTLATILNKLEQLGYKVKYSVLNAQNFGVPQDRKRVYIAGTKTDAISLTFPKNAKPVLLDILETGCPTLKTEFIKKLLQNYPIEQLYGKSIKDKRGGEDNIHSWDLELKGSVSLAQKELLNLLLKQRRRKIWSAKKGIHWMDGIPLMLDEIATFYPHPNLAEMLDDLANKGYLKYEHPKDIQEVVNKDGNNVKKREYRYDLPKGYNIIVGKLSFPINKILDPYDIAPTLVATDMQKLAVVDGDGLRCLTVREGLRLFGFPEDYQINLPINKAFDLLGNTVVVPIVREIAERIVLQRMLSVPNKEYVLTFL</sequence>
<comment type="catalytic activity">
    <reaction evidence="7">
        <text>a 2'-deoxycytidine in DNA + S-adenosyl-L-methionine = a 5-methyl-2'-deoxycytidine in DNA + S-adenosyl-L-homocysteine + H(+)</text>
        <dbReference type="Rhea" id="RHEA:13681"/>
        <dbReference type="Rhea" id="RHEA-COMP:11369"/>
        <dbReference type="Rhea" id="RHEA-COMP:11370"/>
        <dbReference type="ChEBI" id="CHEBI:15378"/>
        <dbReference type="ChEBI" id="CHEBI:57856"/>
        <dbReference type="ChEBI" id="CHEBI:59789"/>
        <dbReference type="ChEBI" id="CHEBI:85452"/>
        <dbReference type="ChEBI" id="CHEBI:85454"/>
        <dbReference type="EC" id="2.1.1.37"/>
    </reaction>
</comment>
<accession>A0ABX8WZE3</accession>
<dbReference type="InterPro" id="IPR018117">
    <property type="entry name" value="C5_DNA_meth_AS"/>
</dbReference>
<dbReference type="Proteomes" id="UP000826540">
    <property type="component" value="Chromosome"/>
</dbReference>
<dbReference type="GO" id="GO:0032259">
    <property type="term" value="P:methylation"/>
    <property type="evidence" value="ECO:0007669"/>
    <property type="project" value="UniProtKB-KW"/>
</dbReference>
<dbReference type="InterPro" id="IPR001525">
    <property type="entry name" value="C5_MeTfrase"/>
</dbReference>
<dbReference type="SUPFAM" id="SSF53335">
    <property type="entry name" value="S-adenosyl-L-methionine-dependent methyltransferases"/>
    <property type="match status" value="1"/>
</dbReference>
<dbReference type="PANTHER" id="PTHR46098">
    <property type="entry name" value="TRNA (CYTOSINE(38)-C(5))-METHYLTRANSFERASE"/>
    <property type="match status" value="1"/>
</dbReference>
<dbReference type="PROSITE" id="PS00094">
    <property type="entry name" value="C5_MTASE_1"/>
    <property type="match status" value="1"/>
</dbReference>
<keyword evidence="4" id="KW-0680">Restriction system</keyword>
<dbReference type="PROSITE" id="PS51679">
    <property type="entry name" value="SAM_MT_C5"/>
    <property type="match status" value="1"/>
</dbReference>
<dbReference type="EC" id="2.1.1.37" evidence="7"/>
<dbReference type="CDD" id="cd00315">
    <property type="entry name" value="Cyt_C5_DNA_methylase"/>
    <property type="match status" value="1"/>
</dbReference>
<dbReference type="InterPro" id="IPR029063">
    <property type="entry name" value="SAM-dependent_MTases_sf"/>
</dbReference>
<evidence type="ECO:0000256" key="7">
    <source>
        <dbReference type="RuleBase" id="RU000417"/>
    </source>
</evidence>
<feature type="active site" evidence="5">
    <location>
        <position position="81"/>
    </location>
</feature>
<keyword evidence="3 5" id="KW-0949">S-adenosyl-L-methionine</keyword>
<dbReference type="Gene3D" id="3.90.120.10">
    <property type="entry name" value="DNA Methylase, subunit A, domain 2"/>
    <property type="match status" value="1"/>
</dbReference>
<dbReference type="Pfam" id="PF00145">
    <property type="entry name" value="DNA_methylase"/>
    <property type="match status" value="1"/>
</dbReference>
<keyword evidence="1 5" id="KW-0489">Methyltransferase</keyword>
<evidence type="ECO:0000256" key="3">
    <source>
        <dbReference type="ARBA" id="ARBA00022691"/>
    </source>
</evidence>
<evidence type="ECO:0000256" key="4">
    <source>
        <dbReference type="ARBA" id="ARBA00022747"/>
    </source>
</evidence>
<dbReference type="NCBIfam" id="TIGR00675">
    <property type="entry name" value="dcm"/>
    <property type="match status" value="1"/>
</dbReference>
<dbReference type="InterPro" id="IPR050750">
    <property type="entry name" value="C5-MTase"/>
</dbReference>
<evidence type="ECO:0000256" key="2">
    <source>
        <dbReference type="ARBA" id="ARBA00022679"/>
    </source>
</evidence>
<proteinExistence type="inferred from homology"/>
<protein>
    <recommendedName>
        <fullName evidence="7">Cytosine-specific methyltransferase</fullName>
        <ecNumber evidence="7">2.1.1.37</ecNumber>
    </recommendedName>
</protein>
<dbReference type="PANTHER" id="PTHR46098:SF1">
    <property type="entry name" value="TRNA (CYTOSINE(38)-C(5))-METHYLTRANSFERASE"/>
    <property type="match status" value="1"/>
</dbReference>
<dbReference type="Gene3D" id="3.40.50.150">
    <property type="entry name" value="Vaccinia Virus protein VP39"/>
    <property type="match status" value="1"/>
</dbReference>
<keyword evidence="2 5" id="KW-0808">Transferase</keyword>
<evidence type="ECO:0000313" key="9">
    <source>
        <dbReference type="Proteomes" id="UP000826540"/>
    </source>
</evidence>
<evidence type="ECO:0000256" key="5">
    <source>
        <dbReference type="PROSITE-ProRule" id="PRU01016"/>
    </source>
</evidence>
<dbReference type="PRINTS" id="PR00105">
    <property type="entry name" value="C5METTRFRASE"/>
</dbReference>
<name>A0ABX8WZE3_9CYAN</name>
<evidence type="ECO:0000313" key="8">
    <source>
        <dbReference type="EMBL" id="QYX31824.1"/>
    </source>
</evidence>
<evidence type="ECO:0000256" key="1">
    <source>
        <dbReference type="ARBA" id="ARBA00022603"/>
    </source>
</evidence>
<comment type="similarity">
    <text evidence="5 6">Belongs to the class I-like SAM-binding methyltransferase superfamily. C5-methyltransferase family.</text>
</comment>
<dbReference type="GO" id="GO:0003886">
    <property type="term" value="F:DNA (cytosine-5-)-methyltransferase activity"/>
    <property type="evidence" value="ECO:0007669"/>
    <property type="project" value="UniProtKB-EC"/>
</dbReference>
<organism evidence="8 9">
    <name type="scientific">Sphaerospermopsis torques-reginae ITEP-024</name>
    <dbReference type="NCBI Taxonomy" id="984208"/>
    <lineage>
        <taxon>Bacteria</taxon>
        <taxon>Bacillati</taxon>
        <taxon>Cyanobacteriota</taxon>
        <taxon>Cyanophyceae</taxon>
        <taxon>Nostocales</taxon>
        <taxon>Aphanizomenonaceae</taxon>
        <taxon>Sphaerospermopsis</taxon>
        <taxon>Sphaerospermopsis torques-reginae</taxon>
    </lineage>
</organism>
<gene>
    <name evidence="8" type="primary">dcm</name>
    <name evidence="8" type="ORF">K2F26_24195</name>
</gene>
<keyword evidence="9" id="KW-1185">Reference proteome</keyword>
<dbReference type="EMBL" id="CP080598">
    <property type="protein sequence ID" value="QYX31824.1"/>
    <property type="molecule type" value="Genomic_DNA"/>
</dbReference>